<evidence type="ECO:0000313" key="2">
    <source>
        <dbReference type="Proteomes" id="UP000593566"/>
    </source>
</evidence>
<gene>
    <name evidence="1" type="ORF">HO133_009493</name>
</gene>
<accession>A0A8H6CL32</accession>
<organism evidence="1 2">
    <name type="scientific">Letharia lupina</name>
    <dbReference type="NCBI Taxonomy" id="560253"/>
    <lineage>
        <taxon>Eukaryota</taxon>
        <taxon>Fungi</taxon>
        <taxon>Dikarya</taxon>
        <taxon>Ascomycota</taxon>
        <taxon>Pezizomycotina</taxon>
        <taxon>Lecanoromycetes</taxon>
        <taxon>OSLEUM clade</taxon>
        <taxon>Lecanoromycetidae</taxon>
        <taxon>Lecanorales</taxon>
        <taxon>Lecanorineae</taxon>
        <taxon>Parmeliaceae</taxon>
        <taxon>Letharia</taxon>
    </lineage>
</organism>
<dbReference type="AlphaFoldDB" id="A0A8H6CL32"/>
<dbReference type="RefSeq" id="XP_037154202.1">
    <property type="nucleotide sequence ID" value="XM_037300354.1"/>
</dbReference>
<dbReference type="GeneID" id="59337888"/>
<dbReference type="Proteomes" id="UP000593566">
    <property type="component" value="Unassembled WGS sequence"/>
</dbReference>
<sequence length="177" mass="20206">MTNTPASIDSLLAPSKFSSAIGPDQILLITIACRLHDSRRGVVPTDNDFFEYIFGPSDVVRTLRDFCWDDEVFPLGSPDEKASRDLTDFEHVMGEKGWSREECAAWLRDYWWLKGLLDEEAERIVGEVAKSPEERAEDAARVVEERRQERIGEIVRKGEGLGCVRSEKMKGNIRMER</sequence>
<dbReference type="EMBL" id="JACCJB010000007">
    <property type="protein sequence ID" value="KAF6225493.1"/>
    <property type="molecule type" value="Genomic_DNA"/>
</dbReference>
<keyword evidence="2" id="KW-1185">Reference proteome</keyword>
<reference evidence="1 2" key="1">
    <citation type="journal article" date="2020" name="Genomics">
        <title>Complete, high-quality genomes from long-read metagenomic sequencing of two wolf lichen thalli reveals enigmatic genome architecture.</title>
        <authorList>
            <person name="McKenzie S.K."/>
            <person name="Walston R.F."/>
            <person name="Allen J.L."/>
        </authorList>
    </citation>
    <scope>NUCLEOTIDE SEQUENCE [LARGE SCALE GENOMIC DNA]</scope>
    <source>
        <strain evidence="1">WasteWater1</strain>
    </source>
</reference>
<name>A0A8H6CL32_9LECA</name>
<evidence type="ECO:0000313" key="1">
    <source>
        <dbReference type="EMBL" id="KAF6225493.1"/>
    </source>
</evidence>
<proteinExistence type="predicted"/>
<protein>
    <submittedName>
        <fullName evidence="1">Uncharacterized protein</fullName>
    </submittedName>
</protein>
<comment type="caution">
    <text evidence="1">The sequence shown here is derived from an EMBL/GenBank/DDBJ whole genome shotgun (WGS) entry which is preliminary data.</text>
</comment>